<feature type="compositionally biased region" description="Basic and acidic residues" evidence="8">
    <location>
        <begin position="42"/>
        <end position="57"/>
    </location>
</feature>
<dbReference type="AlphaFoldDB" id="A0A1G4ITQ4"/>
<dbReference type="OrthoDB" id="440128at2759"/>
<evidence type="ECO:0000256" key="2">
    <source>
        <dbReference type="ARBA" id="ARBA00022664"/>
    </source>
</evidence>
<dbReference type="EMBL" id="LT598456">
    <property type="protein sequence ID" value="SCU80378.1"/>
    <property type="molecule type" value="Genomic_DNA"/>
</dbReference>
<evidence type="ECO:0000256" key="8">
    <source>
        <dbReference type="SAM" id="MobiDB-lite"/>
    </source>
</evidence>
<proteinExistence type="predicted"/>
<evidence type="ECO:0000256" key="4">
    <source>
        <dbReference type="ARBA" id="ARBA00023187"/>
    </source>
</evidence>
<dbReference type="InterPro" id="IPR003107">
    <property type="entry name" value="HAT"/>
</dbReference>
<organism evidence="10 11">
    <name type="scientific">Lachancea dasiensis</name>
    <dbReference type="NCBI Taxonomy" id="1072105"/>
    <lineage>
        <taxon>Eukaryota</taxon>
        <taxon>Fungi</taxon>
        <taxon>Dikarya</taxon>
        <taxon>Ascomycota</taxon>
        <taxon>Saccharomycotina</taxon>
        <taxon>Saccharomycetes</taxon>
        <taxon>Saccharomycetales</taxon>
        <taxon>Saccharomycetaceae</taxon>
        <taxon>Lachancea</taxon>
    </lineage>
</organism>
<dbReference type="Gene3D" id="1.25.40.10">
    <property type="entry name" value="Tetratricopeptide repeat domain"/>
    <property type="match status" value="4"/>
</dbReference>
<evidence type="ECO:0000256" key="6">
    <source>
        <dbReference type="PROSITE-ProRule" id="PRU00339"/>
    </source>
</evidence>
<name>A0A1G4ITQ4_9SACH</name>
<dbReference type="InterPro" id="IPR011990">
    <property type="entry name" value="TPR-like_helical_dom_sf"/>
</dbReference>
<feature type="region of interest" description="Disordered" evidence="8">
    <location>
        <begin position="1"/>
        <end position="82"/>
    </location>
</feature>
<keyword evidence="2" id="KW-0507">mRNA processing</keyword>
<reference evidence="11" key="1">
    <citation type="submission" date="2016-03" db="EMBL/GenBank/DDBJ databases">
        <authorList>
            <person name="Devillers H."/>
        </authorList>
    </citation>
    <scope>NUCLEOTIDE SEQUENCE [LARGE SCALE GENOMIC DNA]</scope>
</reference>
<dbReference type="InterPro" id="IPR010491">
    <property type="entry name" value="PRP1_N"/>
</dbReference>
<dbReference type="STRING" id="1266660.A0A1G4ITQ4"/>
<evidence type="ECO:0000256" key="3">
    <source>
        <dbReference type="ARBA" id="ARBA00022737"/>
    </source>
</evidence>
<comment type="subcellular location">
    <subcellularLocation>
        <location evidence="1">Nucleus</location>
    </subcellularLocation>
</comment>
<keyword evidence="3" id="KW-0677">Repeat</keyword>
<keyword evidence="7" id="KW-0175">Coiled coil</keyword>
<keyword evidence="4" id="KW-0508">mRNA splicing</keyword>
<feature type="domain" description="PRP1 splicing factor N-terminal" evidence="9">
    <location>
        <begin position="13"/>
        <end position="169"/>
    </location>
</feature>
<dbReference type="Proteomes" id="UP000190274">
    <property type="component" value="Chromosome B"/>
</dbReference>
<evidence type="ECO:0000256" key="7">
    <source>
        <dbReference type="SAM" id="Coils"/>
    </source>
</evidence>
<evidence type="ECO:0000256" key="5">
    <source>
        <dbReference type="ARBA" id="ARBA00023242"/>
    </source>
</evidence>
<gene>
    <name evidence="10" type="ORF">LADA_0B06986G</name>
</gene>
<dbReference type="PANTHER" id="PTHR11246">
    <property type="entry name" value="PRE-MRNA SPLICING FACTOR"/>
    <property type="match status" value="1"/>
</dbReference>
<evidence type="ECO:0000256" key="1">
    <source>
        <dbReference type="ARBA" id="ARBA00004123"/>
    </source>
</evidence>
<evidence type="ECO:0000259" key="9">
    <source>
        <dbReference type="Pfam" id="PF06424"/>
    </source>
</evidence>
<evidence type="ECO:0000313" key="11">
    <source>
        <dbReference type="Proteomes" id="UP000190274"/>
    </source>
</evidence>
<dbReference type="GO" id="GO:0071001">
    <property type="term" value="C:U4/U6 snRNP"/>
    <property type="evidence" value="ECO:0007669"/>
    <property type="project" value="EnsemblFungi"/>
</dbReference>
<dbReference type="SMART" id="SM00386">
    <property type="entry name" value="HAT"/>
    <property type="match status" value="7"/>
</dbReference>
<dbReference type="PROSITE" id="PS50005">
    <property type="entry name" value="TPR"/>
    <property type="match status" value="1"/>
</dbReference>
<dbReference type="InterPro" id="IPR045075">
    <property type="entry name" value="Syf1-like"/>
</dbReference>
<dbReference type="SUPFAM" id="SSF48452">
    <property type="entry name" value="TPR-like"/>
    <property type="match status" value="4"/>
</dbReference>
<keyword evidence="6" id="KW-0802">TPR repeat</keyword>
<dbReference type="SMART" id="SM00028">
    <property type="entry name" value="TPR"/>
    <property type="match status" value="4"/>
</dbReference>
<accession>A0A1G4ITQ4</accession>
<protein>
    <submittedName>
        <fullName evidence="10">LADA_0B06986g1_1</fullName>
    </submittedName>
</protein>
<dbReference type="GO" id="GO:0071013">
    <property type="term" value="C:catalytic step 2 spliceosome"/>
    <property type="evidence" value="ECO:0007669"/>
    <property type="project" value="TreeGrafter"/>
</dbReference>
<dbReference type="InterPro" id="IPR019734">
    <property type="entry name" value="TPR_rpt"/>
</dbReference>
<evidence type="ECO:0000313" key="10">
    <source>
        <dbReference type="EMBL" id="SCU80378.1"/>
    </source>
</evidence>
<keyword evidence="11" id="KW-1185">Reference proteome</keyword>
<dbReference type="Pfam" id="PF06424">
    <property type="entry name" value="PRP1_N"/>
    <property type="match status" value="1"/>
</dbReference>
<keyword evidence="5" id="KW-0539">Nucleus</keyword>
<feature type="compositionally biased region" description="Basic and acidic residues" evidence="8">
    <location>
        <begin position="65"/>
        <end position="78"/>
    </location>
</feature>
<feature type="coiled-coil region" evidence="7">
    <location>
        <begin position="218"/>
        <end position="245"/>
    </location>
</feature>
<dbReference type="PANTHER" id="PTHR11246:SF1">
    <property type="entry name" value="PRE-MRNA-PROCESSING FACTOR 6"/>
    <property type="match status" value="1"/>
</dbReference>
<feature type="repeat" description="TPR" evidence="6">
    <location>
        <begin position="822"/>
        <end position="855"/>
    </location>
</feature>
<dbReference type="GO" id="GO:0046540">
    <property type="term" value="C:U4/U6 x U5 tri-snRNP complex"/>
    <property type="evidence" value="ECO:0007669"/>
    <property type="project" value="EnsemblFungi"/>
</dbReference>
<sequence>MGFESPAFLSQKAPPGYIAGIGRGATGFTTRSDVGSGKQPGRQRDDREAALDGGSHDVEEDAEENDGRRIRQKGRFDDSNGLSLNSAPIVSSRINHDDAEADRIYSEIDAQLSGRKALKKADVNRGSEKVASTGLEPVSHTFVDLKRSLSTVSEEQWNLLPEAGDFTKRNKRQRLELQNERKSYAAPDALISGNIDLSKLTQQREKLLNRQLDENLNVKNSNDALEDSEKLLRELDDAAKDVDLQNELQDIGRMRIILNSYRKSDPKKPQGWIASARLEERARKFRTAKSLIDQGCDQCPRDEDIWLENIRLNSSDLKLSKILVAQALSFNEESLKLWLKAVELELETLNKKRVIRKAIQSLPRSPELWKLAVRYEDNKAEAIKILQKAMELMPHNIELLVALVNLQDHASARKTLNIARQQNPGEVQIWILASELEERSGDIPLEKLTKLLKKGLKELADHDTILSFAEWLQVARRIEAEFANLYKKTVQAVVKVAMENTYADTDHTDTIVIIDKIEQQCYTKCCAYKFILEKQPHKLSIWNKFVDLCRAESIMPEAYQAFEDVLFSADCKPLLELPVLVLMFSKLIWKYDNNTSKALDILDRSISKNPNYVDFWLAKSKLLLMDEQFEKAESLFKDALKKLKGESGFERVCHRFLSFLRYQGRTSEALKFLENSFLDLVPDCEKLLLQWGQMYIELQQPQKARECFAKGTQKLPQSAKLWIELSHVDNNLLSQPIRARSNFDLAQLNVPAGPQLELLQVARIQMEKNLGNLDQARLLVAQGLKSSPTSAALWAENLDLIAKKSAKKTAYQDALKSTKSDHRVLISIGMDLFTDSHYEKALKWFERATTAAPLYGDGWIWLSRCYKRTNRQLGPLFRQVDEIEPRYGSEWAATAKKVANLCQKPSQVLSQCLK</sequence>
<dbReference type="GO" id="GO:0000244">
    <property type="term" value="P:spliceosomal tri-snRNP complex assembly"/>
    <property type="evidence" value="ECO:0007669"/>
    <property type="project" value="TreeGrafter"/>
</dbReference>